<reference evidence="5" key="1">
    <citation type="journal article" date="2014" name="Int. J. Syst. Evol. Microbiol.">
        <title>Complete genome sequence of Corynebacterium casei LMG S-19264T (=DSM 44701T), isolated from a smear-ripened cheese.</title>
        <authorList>
            <consortium name="US DOE Joint Genome Institute (JGI-PGF)"/>
            <person name="Walter F."/>
            <person name="Albersmeier A."/>
            <person name="Kalinowski J."/>
            <person name="Ruckert C."/>
        </authorList>
    </citation>
    <scope>NUCLEOTIDE SEQUENCE</scope>
    <source>
        <strain evidence="5">CCM 8711</strain>
    </source>
</reference>
<keyword evidence="3" id="KW-0472">Membrane</keyword>
<evidence type="ECO:0000313" key="5">
    <source>
        <dbReference type="EMBL" id="GGI49200.1"/>
    </source>
</evidence>
<proteinExistence type="predicted"/>
<evidence type="ECO:0008006" key="7">
    <source>
        <dbReference type="Google" id="ProtNLM"/>
    </source>
</evidence>
<evidence type="ECO:0000313" key="6">
    <source>
        <dbReference type="Proteomes" id="UP000662074"/>
    </source>
</evidence>
<dbReference type="SUPFAM" id="SSF50956">
    <property type="entry name" value="Thermostable phytase (3-phytase)"/>
    <property type="match status" value="1"/>
</dbReference>
<evidence type="ECO:0000256" key="3">
    <source>
        <dbReference type="ARBA" id="ARBA00023136"/>
    </source>
</evidence>
<dbReference type="Proteomes" id="UP000662074">
    <property type="component" value="Unassembled WGS sequence"/>
</dbReference>
<protein>
    <recommendedName>
        <fullName evidence="7">SdiA-regulated family protein</fullName>
    </recommendedName>
</protein>
<evidence type="ECO:0000256" key="2">
    <source>
        <dbReference type="ARBA" id="ARBA00022475"/>
    </source>
</evidence>
<comment type="subcellular location">
    <subcellularLocation>
        <location evidence="1">Cell membrane</location>
    </subcellularLocation>
</comment>
<evidence type="ECO:0000256" key="1">
    <source>
        <dbReference type="ARBA" id="ARBA00004236"/>
    </source>
</evidence>
<accession>A0A917J7A9</accession>
<feature type="signal peptide" evidence="4">
    <location>
        <begin position="1"/>
        <end position="25"/>
    </location>
</feature>
<keyword evidence="2" id="KW-1003">Cell membrane</keyword>
<dbReference type="Pfam" id="PF06977">
    <property type="entry name" value="SdiA-regulated"/>
    <property type="match status" value="1"/>
</dbReference>
<dbReference type="PROSITE" id="PS51257">
    <property type="entry name" value="PROKAR_LIPOPROTEIN"/>
    <property type="match status" value="1"/>
</dbReference>
<dbReference type="RefSeq" id="WP_188413327.1">
    <property type="nucleotide sequence ID" value="NZ_BMDO01000001.1"/>
</dbReference>
<sequence>MIKKKFQFIYITALVSLLSYSCAQSQQVYKSPKGYDLNKPTKYKMPDDLLEISGISFSKGNPATFYAIQDEEGKLFYGKLGADRVSHSKFGKHGDYEDVAISGNIVTVLKSNGKLYTFPLNQIAEVELTNVQEQQNLLPSGEYESMYADEAARKLYVLCKNCDDEKTTKSSSGYIFNIQPNGTAQAAGNFKIEVKQIKKLTGDSKIKFRPSAMAKNPVTKEWYILSSVNGLLVVTDANWDVTATYDLDHKLFLQPEGLAFDKQGNMYISNEGDEFSRGNVLKFTYSGAKR</sequence>
<gene>
    <name evidence="5" type="ORF">GCM10011425_04120</name>
</gene>
<feature type="chain" id="PRO_5038068988" description="SdiA-regulated family protein" evidence="4">
    <location>
        <begin position="26"/>
        <end position="290"/>
    </location>
</feature>
<dbReference type="EMBL" id="BMDO01000001">
    <property type="protein sequence ID" value="GGI49200.1"/>
    <property type="molecule type" value="Genomic_DNA"/>
</dbReference>
<dbReference type="InterPro" id="IPR009722">
    <property type="entry name" value="YjiK/CarP"/>
</dbReference>
<dbReference type="GO" id="GO:0005886">
    <property type="term" value="C:plasma membrane"/>
    <property type="evidence" value="ECO:0007669"/>
    <property type="project" value="UniProtKB-SubCell"/>
</dbReference>
<dbReference type="AlphaFoldDB" id="A0A917J7A9"/>
<keyword evidence="6" id="KW-1185">Reference proteome</keyword>
<evidence type="ECO:0000256" key="4">
    <source>
        <dbReference type="SAM" id="SignalP"/>
    </source>
</evidence>
<reference evidence="5" key="2">
    <citation type="submission" date="2020-09" db="EMBL/GenBank/DDBJ databases">
        <authorList>
            <person name="Sun Q."/>
            <person name="Sedlacek I."/>
        </authorList>
    </citation>
    <scope>NUCLEOTIDE SEQUENCE</scope>
    <source>
        <strain evidence="5">CCM 8711</strain>
    </source>
</reference>
<organism evidence="5 6">
    <name type="scientific">Mucilaginibacter galii</name>
    <dbReference type="NCBI Taxonomy" id="2005073"/>
    <lineage>
        <taxon>Bacteria</taxon>
        <taxon>Pseudomonadati</taxon>
        <taxon>Bacteroidota</taxon>
        <taxon>Sphingobacteriia</taxon>
        <taxon>Sphingobacteriales</taxon>
        <taxon>Sphingobacteriaceae</taxon>
        <taxon>Mucilaginibacter</taxon>
    </lineage>
</organism>
<name>A0A917J7A9_9SPHI</name>
<comment type="caution">
    <text evidence="5">The sequence shown here is derived from an EMBL/GenBank/DDBJ whole genome shotgun (WGS) entry which is preliminary data.</text>
</comment>
<keyword evidence="4" id="KW-0732">Signal</keyword>